<proteinExistence type="inferred from homology"/>
<evidence type="ECO:0000256" key="5">
    <source>
        <dbReference type="ARBA" id="ARBA00022989"/>
    </source>
</evidence>
<comment type="similarity">
    <text evidence="2">Belongs to the jagunal family.</text>
</comment>
<accession>A0ABR2Q913</accession>
<feature type="transmembrane region" description="Helical" evidence="7">
    <location>
        <begin position="450"/>
        <end position="472"/>
    </location>
</feature>
<dbReference type="Proteomes" id="UP001396334">
    <property type="component" value="Unassembled WGS sequence"/>
</dbReference>
<evidence type="ECO:0000256" key="1">
    <source>
        <dbReference type="ARBA" id="ARBA00004477"/>
    </source>
</evidence>
<feature type="transmembrane region" description="Helical" evidence="7">
    <location>
        <begin position="409"/>
        <end position="430"/>
    </location>
</feature>
<feature type="transmembrane region" description="Helical" evidence="7">
    <location>
        <begin position="347"/>
        <end position="368"/>
    </location>
</feature>
<name>A0ABR2Q913_9ROSI</name>
<dbReference type="Pfam" id="PF07086">
    <property type="entry name" value="Jagunal"/>
    <property type="match status" value="1"/>
</dbReference>
<dbReference type="PANTHER" id="PTHR20955">
    <property type="entry name" value="PROTEIN JAGUNAL HOMOLOG 1"/>
    <property type="match status" value="1"/>
</dbReference>
<keyword evidence="3 7" id="KW-0812">Transmembrane</keyword>
<protein>
    <recommendedName>
        <fullName evidence="8">25S rRNA (uridine-N(3))-methyltransferase BMT5-like domain-containing protein</fullName>
    </recommendedName>
</protein>
<comment type="subcellular location">
    <subcellularLocation>
        <location evidence="1">Endoplasmic reticulum membrane</location>
        <topology evidence="1">Multi-pass membrane protein</topology>
    </subcellularLocation>
</comment>
<evidence type="ECO:0000256" key="3">
    <source>
        <dbReference type="ARBA" id="ARBA00022692"/>
    </source>
</evidence>
<keyword evidence="5 7" id="KW-1133">Transmembrane helix</keyword>
<gene>
    <name evidence="9" type="ORF">V6N11_020620</name>
</gene>
<reference evidence="9 10" key="1">
    <citation type="journal article" date="2024" name="G3 (Bethesda)">
        <title>Genome assembly of Hibiscus sabdariffa L. provides insights into metabolisms of medicinal natural products.</title>
        <authorList>
            <person name="Kim T."/>
        </authorList>
    </citation>
    <scope>NUCLEOTIDE SEQUENCE [LARGE SCALE GENOMIC DNA]</scope>
    <source>
        <strain evidence="9">TK-2024</strain>
        <tissue evidence="9">Old leaves</tissue>
    </source>
</reference>
<organism evidence="9 10">
    <name type="scientific">Hibiscus sabdariffa</name>
    <name type="common">roselle</name>
    <dbReference type="NCBI Taxonomy" id="183260"/>
    <lineage>
        <taxon>Eukaryota</taxon>
        <taxon>Viridiplantae</taxon>
        <taxon>Streptophyta</taxon>
        <taxon>Embryophyta</taxon>
        <taxon>Tracheophyta</taxon>
        <taxon>Spermatophyta</taxon>
        <taxon>Magnoliopsida</taxon>
        <taxon>eudicotyledons</taxon>
        <taxon>Gunneridae</taxon>
        <taxon>Pentapetalae</taxon>
        <taxon>rosids</taxon>
        <taxon>malvids</taxon>
        <taxon>Malvales</taxon>
        <taxon>Malvaceae</taxon>
        <taxon>Malvoideae</taxon>
        <taxon>Hibiscus</taxon>
    </lineage>
</organism>
<comment type="caution">
    <text evidence="9">The sequence shown here is derived from an EMBL/GenBank/DDBJ whole genome shotgun (WGS) entry which is preliminary data.</text>
</comment>
<evidence type="ECO:0000256" key="4">
    <source>
        <dbReference type="ARBA" id="ARBA00022824"/>
    </source>
</evidence>
<keyword evidence="4" id="KW-0256">Endoplasmic reticulum</keyword>
<evidence type="ECO:0000313" key="9">
    <source>
        <dbReference type="EMBL" id="KAK8997134.1"/>
    </source>
</evidence>
<evidence type="ECO:0000313" key="10">
    <source>
        <dbReference type="Proteomes" id="UP001396334"/>
    </source>
</evidence>
<sequence length="481" mass="54317">MLRDNGEIHVNHKTDSPYCLWNLEELATKSSLALIQRVGFYIEDYPGYQNKRGDGSDCDVPFRLGESSTFKFSFHPRAKKVPKGLDSMPKKSQHTLTIPLPMQLQSTSDINYPQRNHIVNHIPRIVGLPPTIPNGNQCARVPDSNLNGLFPTHQMNRYGVEYPERLWSAFGDRNLNGLVRTYERNSYGVEYPDRLRSESSDHDARDYVLGRPWYGLDRQMVEVQRTLNGNSHYMREHELCHISNSRPLLRGVVACQAYQPNAPESRGVLRLKHLVNRGSMEKVRPLLSFVATQHSVLPFNGVEEGKLAKMQRRVSASGRPSGTDGLDFSYRMVVDSRYQKVARAKSILRSFFLVQAITLLLGLVLLLFRSASEDLASRGFEIATTACGLISLIIGELGRKRSRVNLLKFFMFTSSIAVSFLIYCAIQKYSVFMASKSSSYLEIVLELPEIALAVVGLVFHLFVTGYTLHLIANMSVPKRAS</sequence>
<dbReference type="EMBL" id="JBBPBN010000043">
    <property type="protein sequence ID" value="KAK8997134.1"/>
    <property type="molecule type" value="Genomic_DNA"/>
</dbReference>
<dbReference type="InterPro" id="IPR009787">
    <property type="entry name" value="Jagunal"/>
</dbReference>
<keyword evidence="10" id="KW-1185">Reference proteome</keyword>
<dbReference type="Pfam" id="PF10354">
    <property type="entry name" value="BMT5-like"/>
    <property type="match status" value="1"/>
</dbReference>
<feature type="domain" description="25S rRNA (uridine-N(3))-methyltransferase BMT5-like" evidence="8">
    <location>
        <begin position="1"/>
        <end position="52"/>
    </location>
</feature>
<evidence type="ECO:0000256" key="2">
    <source>
        <dbReference type="ARBA" id="ARBA00008462"/>
    </source>
</evidence>
<feature type="transmembrane region" description="Helical" evidence="7">
    <location>
        <begin position="380"/>
        <end position="397"/>
    </location>
</feature>
<evidence type="ECO:0000256" key="7">
    <source>
        <dbReference type="SAM" id="Phobius"/>
    </source>
</evidence>
<evidence type="ECO:0000259" key="8">
    <source>
        <dbReference type="Pfam" id="PF10354"/>
    </source>
</evidence>
<dbReference type="PANTHER" id="PTHR20955:SF1">
    <property type="entry name" value="PROTEIN JAGUNAL HOMOLOG 1"/>
    <property type="match status" value="1"/>
</dbReference>
<dbReference type="InterPro" id="IPR019446">
    <property type="entry name" value="BMT5-like"/>
</dbReference>
<keyword evidence="6 7" id="KW-0472">Membrane</keyword>
<evidence type="ECO:0000256" key="6">
    <source>
        <dbReference type="ARBA" id="ARBA00023136"/>
    </source>
</evidence>